<evidence type="ECO:0000256" key="2">
    <source>
        <dbReference type="ARBA" id="ARBA00022553"/>
    </source>
</evidence>
<evidence type="ECO:0000313" key="4">
    <source>
        <dbReference type="Proteomes" id="UP000186583"/>
    </source>
</evidence>
<keyword evidence="2" id="KW-0597">Phosphoprotein</keyword>
<dbReference type="EMBL" id="MPGH01000088">
    <property type="protein sequence ID" value="OLN88002.1"/>
    <property type="molecule type" value="Genomic_DNA"/>
</dbReference>
<reference evidence="3 4" key="1">
    <citation type="submission" date="2016-11" db="EMBL/GenBank/DDBJ databases">
        <title>Draft Genome Assembly of Colletotrichum chlorophyti a pathogen of herbaceous plants.</title>
        <authorList>
            <person name="Gan P."/>
            <person name="Narusaka M."/>
            <person name="Tsushima A."/>
            <person name="Narusaka Y."/>
            <person name="Takano Y."/>
            <person name="Shirasu K."/>
        </authorList>
    </citation>
    <scope>NUCLEOTIDE SEQUENCE [LARGE SCALE GENOMIC DNA]</scope>
    <source>
        <strain evidence="3 4">NTL11</strain>
    </source>
</reference>
<dbReference type="AlphaFoldDB" id="A0A1Q8RUD2"/>
<dbReference type="PANTHER" id="PTHR45527">
    <property type="entry name" value="NONRIBOSOMAL PEPTIDE SYNTHETASE"/>
    <property type="match status" value="1"/>
</dbReference>
<proteinExistence type="predicted"/>
<dbReference type="GO" id="GO:0031177">
    <property type="term" value="F:phosphopantetheine binding"/>
    <property type="evidence" value="ECO:0007669"/>
    <property type="project" value="TreeGrafter"/>
</dbReference>
<dbReference type="GO" id="GO:0044550">
    <property type="term" value="P:secondary metabolite biosynthetic process"/>
    <property type="evidence" value="ECO:0007669"/>
    <property type="project" value="TreeGrafter"/>
</dbReference>
<protein>
    <submittedName>
        <fullName evidence="3">Plipastatin synthase subunit D</fullName>
    </submittedName>
</protein>
<dbReference type="SUPFAM" id="SSF56801">
    <property type="entry name" value="Acetyl-CoA synthetase-like"/>
    <property type="match status" value="1"/>
</dbReference>
<dbReference type="Proteomes" id="UP000186583">
    <property type="component" value="Unassembled WGS sequence"/>
</dbReference>
<comment type="caution">
    <text evidence="3">The sequence shown here is derived from an EMBL/GenBank/DDBJ whole genome shotgun (WGS) entry which is preliminary data.</text>
</comment>
<gene>
    <name evidence="3" type="ORF">CCHL11_00063</name>
</gene>
<sequence length="157" mass="17318">MSPVESFHHIINKELNNGQTAQLSSRMMKHYFTQNDHWANQIALQITSAGLVQPGDFVRFCEASPQGLGFYLPNPSHQTARIQNLLQEANTKLVIASPDRVTALAGTLPCKVLVVANLERLVVAQLPSAITVTSRHASYLMFISESTEKPKGVVIEH</sequence>
<dbReference type="Gene3D" id="3.40.50.12780">
    <property type="entry name" value="N-terminal domain of ligase-like"/>
    <property type="match status" value="1"/>
</dbReference>
<organism evidence="3 4">
    <name type="scientific">Colletotrichum chlorophyti</name>
    <dbReference type="NCBI Taxonomy" id="708187"/>
    <lineage>
        <taxon>Eukaryota</taxon>
        <taxon>Fungi</taxon>
        <taxon>Dikarya</taxon>
        <taxon>Ascomycota</taxon>
        <taxon>Pezizomycotina</taxon>
        <taxon>Sordariomycetes</taxon>
        <taxon>Hypocreomycetidae</taxon>
        <taxon>Glomerellales</taxon>
        <taxon>Glomerellaceae</taxon>
        <taxon>Colletotrichum</taxon>
    </lineage>
</organism>
<evidence type="ECO:0000256" key="1">
    <source>
        <dbReference type="ARBA" id="ARBA00022450"/>
    </source>
</evidence>
<dbReference type="STRING" id="708187.A0A1Q8RUD2"/>
<accession>A0A1Q8RUD2</accession>
<dbReference type="GO" id="GO:0043041">
    <property type="term" value="P:amino acid activation for nonribosomal peptide biosynthetic process"/>
    <property type="evidence" value="ECO:0007669"/>
    <property type="project" value="TreeGrafter"/>
</dbReference>
<name>A0A1Q8RUD2_9PEZI</name>
<keyword evidence="1" id="KW-0596">Phosphopantetheine</keyword>
<evidence type="ECO:0000313" key="3">
    <source>
        <dbReference type="EMBL" id="OLN88002.1"/>
    </source>
</evidence>
<keyword evidence="4" id="KW-1185">Reference proteome</keyword>
<dbReference type="PANTHER" id="PTHR45527:SF1">
    <property type="entry name" value="FATTY ACID SYNTHASE"/>
    <property type="match status" value="1"/>
</dbReference>
<dbReference type="GO" id="GO:0005737">
    <property type="term" value="C:cytoplasm"/>
    <property type="evidence" value="ECO:0007669"/>
    <property type="project" value="TreeGrafter"/>
</dbReference>
<dbReference type="InterPro" id="IPR042099">
    <property type="entry name" value="ANL_N_sf"/>
</dbReference>